<keyword evidence="5" id="KW-1185">Reference proteome</keyword>
<dbReference type="AlphaFoldDB" id="A0A4R6Z0C5"/>
<dbReference type="InterPro" id="IPR036869">
    <property type="entry name" value="J_dom_sf"/>
</dbReference>
<gene>
    <name evidence="4" type="ORF">DFR29_105150</name>
</gene>
<keyword evidence="1" id="KW-0143">Chaperone</keyword>
<accession>A0A4R6Z0C5</accession>
<evidence type="ECO:0000256" key="1">
    <source>
        <dbReference type="ARBA" id="ARBA00023186"/>
    </source>
</evidence>
<proteinExistence type="predicted"/>
<sequence length="232" mass="24594">MPADYLADYRLLGLQPGCDLPTLEKTWRRRLAELHPDRAGPAGADALHSANVAFRRLRAFERQHGRLPLTSAVVDAGGPPAPRSSATRQRRAGALALACLGVIVAAFGILYINIKRTESPAAEAPLPAVAATALPAPAPAPAPAAAGKAIAAKPASTRSTAIKPATSRPARQLKLGDSRDNVAALLGAPPLRNRDRWDYGPSHVRFARGRVVDWYSSPRQPLPVTGERPATR</sequence>
<evidence type="ECO:0000313" key="5">
    <source>
        <dbReference type="Proteomes" id="UP000295293"/>
    </source>
</evidence>
<name>A0A4R6Z0C5_9GAMM</name>
<dbReference type="EMBL" id="SNZH01000005">
    <property type="protein sequence ID" value="TDR44967.1"/>
    <property type="molecule type" value="Genomic_DNA"/>
</dbReference>
<dbReference type="CDD" id="cd06257">
    <property type="entry name" value="DnaJ"/>
    <property type="match status" value="1"/>
</dbReference>
<organism evidence="4 5">
    <name type="scientific">Tahibacter aquaticus</name>
    <dbReference type="NCBI Taxonomy" id="520092"/>
    <lineage>
        <taxon>Bacteria</taxon>
        <taxon>Pseudomonadati</taxon>
        <taxon>Pseudomonadota</taxon>
        <taxon>Gammaproteobacteria</taxon>
        <taxon>Lysobacterales</taxon>
        <taxon>Rhodanobacteraceae</taxon>
        <taxon>Tahibacter</taxon>
    </lineage>
</organism>
<feature type="compositionally biased region" description="Low complexity" evidence="2">
    <location>
        <begin position="143"/>
        <end position="155"/>
    </location>
</feature>
<comment type="caution">
    <text evidence="4">The sequence shown here is derived from an EMBL/GenBank/DDBJ whole genome shotgun (WGS) entry which is preliminary data.</text>
</comment>
<keyword evidence="3" id="KW-1133">Transmembrane helix</keyword>
<dbReference type="SUPFAM" id="SSF46565">
    <property type="entry name" value="Chaperone J-domain"/>
    <property type="match status" value="1"/>
</dbReference>
<evidence type="ECO:0000313" key="4">
    <source>
        <dbReference type="EMBL" id="TDR44967.1"/>
    </source>
</evidence>
<feature type="transmembrane region" description="Helical" evidence="3">
    <location>
        <begin position="92"/>
        <end position="112"/>
    </location>
</feature>
<keyword evidence="3" id="KW-0812">Transmembrane</keyword>
<keyword evidence="3" id="KW-0472">Membrane</keyword>
<feature type="region of interest" description="Disordered" evidence="2">
    <location>
        <begin position="142"/>
        <end position="169"/>
    </location>
</feature>
<evidence type="ECO:0008006" key="6">
    <source>
        <dbReference type="Google" id="ProtNLM"/>
    </source>
</evidence>
<evidence type="ECO:0000256" key="2">
    <source>
        <dbReference type="SAM" id="MobiDB-lite"/>
    </source>
</evidence>
<dbReference type="Proteomes" id="UP000295293">
    <property type="component" value="Unassembled WGS sequence"/>
</dbReference>
<dbReference type="InterPro" id="IPR001623">
    <property type="entry name" value="DnaJ_domain"/>
</dbReference>
<evidence type="ECO:0000256" key="3">
    <source>
        <dbReference type="SAM" id="Phobius"/>
    </source>
</evidence>
<reference evidence="4 5" key="1">
    <citation type="submission" date="2019-03" db="EMBL/GenBank/DDBJ databases">
        <title>Genomic Encyclopedia of Type Strains, Phase IV (KMG-IV): sequencing the most valuable type-strain genomes for metagenomic binning, comparative biology and taxonomic classification.</title>
        <authorList>
            <person name="Goeker M."/>
        </authorList>
    </citation>
    <scope>NUCLEOTIDE SEQUENCE [LARGE SCALE GENOMIC DNA]</scope>
    <source>
        <strain evidence="4 5">DSM 21667</strain>
    </source>
</reference>
<protein>
    <recommendedName>
        <fullName evidence="6">J domain-containing protein</fullName>
    </recommendedName>
</protein>